<dbReference type="InterPro" id="IPR052898">
    <property type="entry name" value="ACAD10-like"/>
</dbReference>
<dbReference type="Gene3D" id="3.90.1200.10">
    <property type="match status" value="1"/>
</dbReference>
<dbReference type="Pfam" id="PF01636">
    <property type="entry name" value="APH"/>
    <property type="match status" value="1"/>
</dbReference>
<dbReference type="GO" id="GO:0016301">
    <property type="term" value="F:kinase activity"/>
    <property type="evidence" value="ECO:0007669"/>
    <property type="project" value="UniProtKB-KW"/>
</dbReference>
<keyword evidence="3" id="KW-1185">Reference proteome</keyword>
<evidence type="ECO:0000313" key="2">
    <source>
        <dbReference type="EMBL" id="TDV57707.1"/>
    </source>
</evidence>
<dbReference type="SUPFAM" id="SSF56112">
    <property type="entry name" value="Protein kinase-like (PK-like)"/>
    <property type="match status" value="1"/>
</dbReference>
<feature type="domain" description="Aminoglycoside phosphotransferase" evidence="1">
    <location>
        <begin position="26"/>
        <end position="243"/>
    </location>
</feature>
<dbReference type="PANTHER" id="PTHR47829:SF1">
    <property type="entry name" value="HAD FAMILY PHOSPHATASE"/>
    <property type="match status" value="1"/>
</dbReference>
<keyword evidence="2" id="KW-0808">Transferase</keyword>
<gene>
    <name evidence="2" type="ORF">CLV71_101580</name>
</gene>
<dbReference type="InterPro" id="IPR002575">
    <property type="entry name" value="Aminoglycoside_PTrfase"/>
</dbReference>
<dbReference type="Gene3D" id="3.30.200.20">
    <property type="entry name" value="Phosphorylase Kinase, domain 1"/>
    <property type="match status" value="1"/>
</dbReference>
<reference evidence="2 3" key="1">
    <citation type="submission" date="2019-03" db="EMBL/GenBank/DDBJ databases">
        <title>Genomic Encyclopedia of Archaeal and Bacterial Type Strains, Phase II (KMG-II): from individual species to whole genera.</title>
        <authorList>
            <person name="Goeker M."/>
        </authorList>
    </citation>
    <scope>NUCLEOTIDE SEQUENCE [LARGE SCALE GENOMIC DNA]</scope>
    <source>
        <strain evidence="2 3">DSM 45499</strain>
    </source>
</reference>
<comment type="caution">
    <text evidence="2">The sequence shown here is derived from an EMBL/GenBank/DDBJ whole genome shotgun (WGS) entry which is preliminary data.</text>
</comment>
<evidence type="ECO:0000259" key="1">
    <source>
        <dbReference type="Pfam" id="PF01636"/>
    </source>
</evidence>
<dbReference type="InterPro" id="IPR041726">
    <property type="entry name" value="ACAD10_11_N"/>
</dbReference>
<dbReference type="RefSeq" id="WP_133900940.1">
    <property type="nucleotide sequence ID" value="NZ_SOCP01000001.1"/>
</dbReference>
<dbReference type="CDD" id="cd05154">
    <property type="entry name" value="ACAD10_11_N-like"/>
    <property type="match status" value="1"/>
</dbReference>
<dbReference type="EMBL" id="SOCP01000001">
    <property type="protein sequence ID" value="TDV57707.1"/>
    <property type="molecule type" value="Genomic_DNA"/>
</dbReference>
<sequence>MTLPETLPGLDIDRLRAYLDTGPLTGRVLGGGKSNLTYLVTDGTQEWVLRRPPLWHVLDTAHDMRREYTVMAALAGSPVPVPRMVSLCTDSSVLGAPFYLMEYVSGTVLRDPALLDGIGPDRLRTLVLATVDVLAALHAVDSTAVGLADFGRPQGFNERQVRRWRRQLDDSHSREVPGIDELHRRLADEIPEGRDATVLHGDFRLDNVLVDTKTPGVRVVLDWEMSTLGDPLTDVALMLLYAERPVVSASGPPRSPTSVAGHPTVEEMLDRYAAVSGRDLSDLCWYRAFAAFKLAVILEGVHYRHLHGQTVGPGFDHVGDQVGPLVERGLGLLA</sequence>
<dbReference type="PANTHER" id="PTHR47829">
    <property type="entry name" value="HYDROLASE, PUTATIVE (AFU_ORTHOLOGUE AFUA_1G12880)-RELATED"/>
    <property type="match status" value="1"/>
</dbReference>
<dbReference type="AlphaFoldDB" id="A0A4R7W7J2"/>
<keyword evidence="2" id="KW-0418">Kinase</keyword>
<protein>
    <submittedName>
        <fullName evidence="2">Aminoglycoside phosphotransferase (APT) family kinase protein</fullName>
    </submittedName>
</protein>
<name>A0A4R7W7J2_9PSEU</name>
<evidence type="ECO:0000313" key="3">
    <source>
        <dbReference type="Proteomes" id="UP000294927"/>
    </source>
</evidence>
<dbReference type="Proteomes" id="UP000294927">
    <property type="component" value="Unassembled WGS sequence"/>
</dbReference>
<dbReference type="InterPro" id="IPR011009">
    <property type="entry name" value="Kinase-like_dom_sf"/>
</dbReference>
<dbReference type="OrthoDB" id="3806873at2"/>
<proteinExistence type="predicted"/>
<organism evidence="2 3">
    <name type="scientific">Actinophytocola oryzae</name>
    <dbReference type="NCBI Taxonomy" id="502181"/>
    <lineage>
        <taxon>Bacteria</taxon>
        <taxon>Bacillati</taxon>
        <taxon>Actinomycetota</taxon>
        <taxon>Actinomycetes</taxon>
        <taxon>Pseudonocardiales</taxon>
        <taxon>Pseudonocardiaceae</taxon>
    </lineage>
</organism>
<accession>A0A4R7W7J2</accession>